<dbReference type="InterPro" id="IPR043198">
    <property type="entry name" value="Cyclin/Ssn8"/>
</dbReference>
<dbReference type="InterPro" id="IPR013763">
    <property type="entry name" value="Cyclin-like_dom"/>
</dbReference>
<dbReference type="InterPro" id="IPR006671">
    <property type="entry name" value="Cyclin_N"/>
</dbReference>
<feature type="compositionally biased region" description="Low complexity" evidence="3">
    <location>
        <begin position="17"/>
        <end position="36"/>
    </location>
</feature>
<dbReference type="GO" id="GO:0006357">
    <property type="term" value="P:regulation of transcription by RNA polymerase II"/>
    <property type="evidence" value="ECO:0007669"/>
    <property type="project" value="InterPro"/>
</dbReference>
<organism evidence="6 7">
    <name type="scientific">Brachionus plicatilis</name>
    <name type="common">Marine rotifer</name>
    <name type="synonym">Brachionus muelleri</name>
    <dbReference type="NCBI Taxonomy" id="10195"/>
    <lineage>
        <taxon>Eukaryota</taxon>
        <taxon>Metazoa</taxon>
        <taxon>Spiralia</taxon>
        <taxon>Gnathifera</taxon>
        <taxon>Rotifera</taxon>
        <taxon>Eurotatoria</taxon>
        <taxon>Monogononta</taxon>
        <taxon>Pseudotrocha</taxon>
        <taxon>Ploima</taxon>
        <taxon>Brachionidae</taxon>
        <taxon>Brachionus</taxon>
    </lineage>
</organism>
<dbReference type="GO" id="GO:0016538">
    <property type="term" value="F:cyclin-dependent protein serine/threonine kinase regulator activity"/>
    <property type="evidence" value="ECO:0007669"/>
    <property type="project" value="InterPro"/>
</dbReference>
<evidence type="ECO:0000256" key="1">
    <source>
        <dbReference type="ARBA" id="ARBA00023127"/>
    </source>
</evidence>
<protein>
    <submittedName>
        <fullName evidence="6">Cyclin-T1 isoform X2</fullName>
    </submittedName>
</protein>
<dbReference type="SMART" id="SM00385">
    <property type="entry name" value="CYCLIN"/>
    <property type="match status" value="1"/>
</dbReference>
<keyword evidence="4" id="KW-0472">Membrane</keyword>
<feature type="domain" description="Cyclin-like" evidence="5">
    <location>
        <begin position="71"/>
        <end position="183"/>
    </location>
</feature>
<reference evidence="6 7" key="1">
    <citation type="journal article" date="2018" name="Sci. Rep.">
        <title>Genomic signatures of local adaptation to the degree of environmental predictability in rotifers.</title>
        <authorList>
            <person name="Franch-Gras L."/>
            <person name="Hahn C."/>
            <person name="Garcia-Roger E.M."/>
            <person name="Carmona M.J."/>
            <person name="Serra M."/>
            <person name="Gomez A."/>
        </authorList>
    </citation>
    <scope>NUCLEOTIDE SEQUENCE [LARGE SCALE GENOMIC DNA]</scope>
    <source>
        <strain evidence="6">HYR1</strain>
    </source>
</reference>
<keyword evidence="1 2" id="KW-0195">Cyclin</keyword>
<evidence type="ECO:0000256" key="3">
    <source>
        <dbReference type="SAM" id="MobiDB-lite"/>
    </source>
</evidence>
<comment type="caution">
    <text evidence="6">The sequence shown here is derived from an EMBL/GenBank/DDBJ whole genome shotgun (WGS) entry which is preliminary data.</text>
</comment>
<keyword evidence="4" id="KW-0812">Transmembrane</keyword>
<dbReference type="Pfam" id="PF00134">
    <property type="entry name" value="Cyclin_N"/>
    <property type="match status" value="1"/>
</dbReference>
<feature type="compositionally biased region" description="Polar residues" evidence="3">
    <location>
        <begin position="1"/>
        <end position="16"/>
    </location>
</feature>
<dbReference type="OrthoDB" id="25002at2759"/>
<proteinExistence type="inferred from homology"/>
<sequence>MIMAASNQTSSQSMENTINGTSSSSASQISNPSSQAESRWIFSQEDIENSPSRKDGLSAEQEIAKRQEAALFISDLGEELKVNQLCINTAIIYMHRFFMINSFKKFHRYVRMVAASCLFLACKIEEHPRRLTDLISSIQRLFRKSNESVGLTRERKNKFFQKQLLDMSCQMNALLYLYLYLLLISCNSYIEFSKTSQVLV</sequence>
<dbReference type="InterPro" id="IPR036915">
    <property type="entry name" value="Cyclin-like_sf"/>
</dbReference>
<dbReference type="STRING" id="10195.A0A3M7PZU8"/>
<feature type="compositionally biased region" description="Basic and acidic residues" evidence="3">
    <location>
        <begin position="51"/>
        <end position="60"/>
    </location>
</feature>
<evidence type="ECO:0000313" key="6">
    <source>
        <dbReference type="EMBL" id="RNA04736.1"/>
    </source>
</evidence>
<evidence type="ECO:0000259" key="5">
    <source>
        <dbReference type="SMART" id="SM00385"/>
    </source>
</evidence>
<evidence type="ECO:0000256" key="2">
    <source>
        <dbReference type="RuleBase" id="RU000383"/>
    </source>
</evidence>
<dbReference type="AlphaFoldDB" id="A0A3M7PZU8"/>
<gene>
    <name evidence="6" type="ORF">BpHYR1_048744</name>
</gene>
<keyword evidence="4" id="KW-1133">Transmembrane helix</keyword>
<evidence type="ECO:0000313" key="7">
    <source>
        <dbReference type="Proteomes" id="UP000276133"/>
    </source>
</evidence>
<comment type="similarity">
    <text evidence="2">Belongs to the cyclin family.</text>
</comment>
<dbReference type="SUPFAM" id="SSF47954">
    <property type="entry name" value="Cyclin-like"/>
    <property type="match status" value="1"/>
</dbReference>
<feature type="region of interest" description="Disordered" evidence="3">
    <location>
        <begin position="1"/>
        <end position="60"/>
    </location>
</feature>
<dbReference type="Gene3D" id="1.10.472.10">
    <property type="entry name" value="Cyclin-like"/>
    <property type="match status" value="1"/>
</dbReference>
<dbReference type="EMBL" id="REGN01007985">
    <property type="protein sequence ID" value="RNA04736.1"/>
    <property type="molecule type" value="Genomic_DNA"/>
</dbReference>
<name>A0A3M7PZU8_BRAPC</name>
<evidence type="ECO:0000256" key="4">
    <source>
        <dbReference type="SAM" id="Phobius"/>
    </source>
</evidence>
<accession>A0A3M7PZU8</accession>
<dbReference type="PANTHER" id="PTHR10026">
    <property type="entry name" value="CYCLIN"/>
    <property type="match status" value="1"/>
</dbReference>
<dbReference type="Proteomes" id="UP000276133">
    <property type="component" value="Unassembled WGS sequence"/>
</dbReference>
<keyword evidence="7" id="KW-1185">Reference proteome</keyword>
<feature type="transmembrane region" description="Helical" evidence="4">
    <location>
        <begin position="173"/>
        <end position="190"/>
    </location>
</feature>